<keyword evidence="5" id="KW-0190">Covalent protein-DNA linkage</keyword>
<dbReference type="GO" id="GO:0008233">
    <property type="term" value="F:peptidase activity"/>
    <property type="evidence" value="ECO:0007669"/>
    <property type="project" value="UniProtKB-KW"/>
</dbReference>
<evidence type="ECO:0000256" key="7">
    <source>
        <dbReference type="ARBA" id="ARBA00023239"/>
    </source>
</evidence>
<evidence type="ECO:0000256" key="4">
    <source>
        <dbReference type="ARBA" id="ARBA00022801"/>
    </source>
</evidence>
<dbReference type="GO" id="GO:0016829">
    <property type="term" value="F:lyase activity"/>
    <property type="evidence" value="ECO:0007669"/>
    <property type="project" value="UniProtKB-KW"/>
</dbReference>
<evidence type="ECO:0000313" key="10">
    <source>
        <dbReference type="Proteomes" id="UP000000598"/>
    </source>
</evidence>
<dbReference type="KEGG" id="kla:KLLA0_B12441g"/>
<dbReference type="Proteomes" id="UP000000598">
    <property type="component" value="Chromosome B"/>
</dbReference>
<evidence type="ECO:0000313" key="9">
    <source>
        <dbReference type="EMBL" id="CAH02477.1"/>
    </source>
</evidence>
<dbReference type="RefSeq" id="XP_452084.1">
    <property type="nucleotide sequence ID" value="XM_452084.1"/>
</dbReference>
<dbReference type="eggNOG" id="KOG2618">
    <property type="taxonomic scope" value="Eukaryota"/>
</dbReference>
<dbReference type="GO" id="GO:0006508">
    <property type="term" value="P:proteolysis"/>
    <property type="evidence" value="ECO:0007669"/>
    <property type="project" value="UniProtKB-KW"/>
</dbReference>
<dbReference type="GO" id="GO:0003697">
    <property type="term" value="F:single-stranded DNA binding"/>
    <property type="evidence" value="ECO:0007669"/>
    <property type="project" value="InterPro"/>
</dbReference>
<feature type="compositionally biased region" description="Basic and acidic residues" evidence="8">
    <location>
        <begin position="285"/>
        <end position="294"/>
    </location>
</feature>
<keyword evidence="4" id="KW-0378">Hydrolase</keyword>
<feature type="region of interest" description="Disordered" evidence="8">
    <location>
        <begin position="251"/>
        <end position="316"/>
    </location>
</feature>
<organism evidence="9 10">
    <name type="scientific">Kluyveromyces lactis (strain ATCC 8585 / CBS 2359 / DSM 70799 / NBRC 1267 / NRRL Y-1140 / WM37)</name>
    <name type="common">Yeast</name>
    <name type="synonym">Candida sphaerica</name>
    <dbReference type="NCBI Taxonomy" id="284590"/>
    <lineage>
        <taxon>Eukaryota</taxon>
        <taxon>Fungi</taxon>
        <taxon>Dikarya</taxon>
        <taxon>Ascomycota</taxon>
        <taxon>Saccharomycotina</taxon>
        <taxon>Saccharomycetes</taxon>
        <taxon>Saccharomycetales</taxon>
        <taxon>Saccharomycetaceae</taxon>
        <taxon>Kluyveromyces</taxon>
    </lineage>
</organism>
<dbReference type="AlphaFoldDB" id="Q6CVF5"/>
<keyword evidence="10" id="KW-1185">Reference proteome</keyword>
<dbReference type="HOGENOM" id="CLU_035990_0_2_1"/>
<evidence type="ECO:0000256" key="6">
    <source>
        <dbReference type="ARBA" id="ARBA00023125"/>
    </source>
</evidence>
<keyword evidence="7" id="KW-0456">Lyase</keyword>
<protein>
    <submittedName>
        <fullName evidence="9">KLLA0B12441p</fullName>
    </submittedName>
</protein>
<sequence length="316" mass="37195">MCGRFAVDFDPETVRQEFTDRGVDLSKDKSSVPDFSRNYNVGPTQPARVYHDSRLQTMKWGLIPFWTKDLKKATPWRTFNARIETLSESRFWKPSLNHHRCIVPISGYYEWITVKGQKIPYFIRRRDHKVMFLAGLFDVLKHDKEEDNGQNGQEEGHEREKEELWTFTIITGPAPENLTWLHERMPIILEPNTKEWDTWFDPQKDSWTQKEVDEGLHTFYNEKEYECYKVPQEVGKVQNNGKHLMEPIKEKGKIHSFFKPKSEGSASTSLKEESEFEETDEGDTAEIKREHSDTRPPSNDNESDDPPAKRVKRERS</sequence>
<keyword evidence="2" id="KW-0645">Protease</keyword>
<dbReference type="FunCoup" id="Q6CVF5">
    <property type="interactions" value="649"/>
</dbReference>
<dbReference type="Gene3D" id="3.90.1680.10">
    <property type="entry name" value="SOS response associated peptidase-like"/>
    <property type="match status" value="1"/>
</dbReference>
<gene>
    <name evidence="9" type="ORF">KLLA0_B12441g</name>
</gene>
<evidence type="ECO:0000256" key="5">
    <source>
        <dbReference type="ARBA" id="ARBA00023124"/>
    </source>
</evidence>
<dbReference type="PANTHER" id="PTHR13604:SF0">
    <property type="entry name" value="ABASIC SITE PROCESSING PROTEIN HMCES"/>
    <property type="match status" value="1"/>
</dbReference>
<evidence type="ECO:0000256" key="2">
    <source>
        <dbReference type="ARBA" id="ARBA00022670"/>
    </source>
</evidence>
<dbReference type="EMBL" id="CR382122">
    <property type="protein sequence ID" value="CAH02477.1"/>
    <property type="molecule type" value="Genomic_DNA"/>
</dbReference>
<name>Q6CVF5_KLULA</name>
<accession>Q6CVF5</accession>
<dbReference type="GeneID" id="2897184"/>
<dbReference type="InParanoid" id="Q6CVF5"/>
<dbReference type="PANTHER" id="PTHR13604">
    <property type="entry name" value="DC12-RELATED"/>
    <property type="match status" value="1"/>
</dbReference>
<feature type="compositionally biased region" description="Acidic residues" evidence="8">
    <location>
        <begin position="274"/>
        <end position="284"/>
    </location>
</feature>
<evidence type="ECO:0000256" key="1">
    <source>
        <dbReference type="ARBA" id="ARBA00008136"/>
    </source>
</evidence>
<proteinExistence type="inferred from homology"/>
<dbReference type="InterPro" id="IPR003738">
    <property type="entry name" value="SRAP"/>
</dbReference>
<dbReference type="InterPro" id="IPR036590">
    <property type="entry name" value="SRAP-like"/>
</dbReference>
<reference evidence="9 10" key="1">
    <citation type="journal article" date="2004" name="Nature">
        <title>Genome evolution in yeasts.</title>
        <authorList>
            <consortium name="Genolevures"/>
            <person name="Dujon B."/>
            <person name="Sherman D."/>
            <person name="Fischer G."/>
            <person name="Durrens P."/>
            <person name="Casaregola S."/>
            <person name="Lafontaine I."/>
            <person name="de Montigny J."/>
            <person name="Marck C."/>
            <person name="Neuveglise C."/>
            <person name="Talla E."/>
            <person name="Goffard N."/>
            <person name="Frangeul L."/>
            <person name="Aigle M."/>
            <person name="Anthouard V."/>
            <person name="Babour A."/>
            <person name="Barbe V."/>
            <person name="Barnay S."/>
            <person name="Blanchin S."/>
            <person name="Beckerich J.M."/>
            <person name="Beyne E."/>
            <person name="Bleykasten C."/>
            <person name="Boisrame A."/>
            <person name="Boyer J."/>
            <person name="Cattolico L."/>
            <person name="Confanioleri F."/>
            <person name="de Daruvar A."/>
            <person name="Despons L."/>
            <person name="Fabre E."/>
            <person name="Fairhead C."/>
            <person name="Ferry-Dumazet H."/>
            <person name="Groppi A."/>
            <person name="Hantraye F."/>
            <person name="Hennequin C."/>
            <person name="Jauniaux N."/>
            <person name="Joyet P."/>
            <person name="Kachouri R."/>
            <person name="Kerrest A."/>
            <person name="Koszul R."/>
            <person name="Lemaire M."/>
            <person name="Lesur I."/>
            <person name="Ma L."/>
            <person name="Muller H."/>
            <person name="Nicaud J.M."/>
            <person name="Nikolski M."/>
            <person name="Oztas S."/>
            <person name="Ozier-Kalogeropoulos O."/>
            <person name="Pellenz S."/>
            <person name="Potier S."/>
            <person name="Richard G.F."/>
            <person name="Straub M.L."/>
            <person name="Suleau A."/>
            <person name="Swennene D."/>
            <person name="Tekaia F."/>
            <person name="Wesolowski-Louvel M."/>
            <person name="Westhof E."/>
            <person name="Wirth B."/>
            <person name="Zeniou-Meyer M."/>
            <person name="Zivanovic I."/>
            <person name="Bolotin-Fukuhara M."/>
            <person name="Thierry A."/>
            <person name="Bouchier C."/>
            <person name="Caudron B."/>
            <person name="Scarpelli C."/>
            <person name="Gaillardin C."/>
            <person name="Weissenbach J."/>
            <person name="Wincker P."/>
            <person name="Souciet J.L."/>
        </authorList>
    </citation>
    <scope>NUCLEOTIDE SEQUENCE [LARGE SCALE GENOMIC DNA]</scope>
    <source>
        <strain evidence="10">ATCC 8585 / CBS 2359 / DSM 70799 / NBRC 1267 / NRRL Y-1140 / WM37</strain>
    </source>
</reference>
<keyword evidence="3" id="KW-0227">DNA damage</keyword>
<keyword evidence="6" id="KW-0238">DNA-binding</keyword>
<comment type="similarity">
    <text evidence="1">Belongs to the SOS response-associated peptidase family.</text>
</comment>
<evidence type="ECO:0000256" key="3">
    <source>
        <dbReference type="ARBA" id="ARBA00022763"/>
    </source>
</evidence>
<dbReference type="GO" id="GO:0106300">
    <property type="term" value="P:protein-DNA covalent cross-linking repair"/>
    <property type="evidence" value="ECO:0007669"/>
    <property type="project" value="InterPro"/>
</dbReference>
<dbReference type="Pfam" id="PF02586">
    <property type="entry name" value="SRAP"/>
    <property type="match status" value="1"/>
</dbReference>
<dbReference type="SUPFAM" id="SSF143081">
    <property type="entry name" value="BB1717-like"/>
    <property type="match status" value="1"/>
</dbReference>
<evidence type="ECO:0000256" key="8">
    <source>
        <dbReference type="SAM" id="MobiDB-lite"/>
    </source>
</evidence>
<dbReference type="OMA" id="KIMSWLH"/>
<dbReference type="PaxDb" id="284590-Q6CVF5"/>